<dbReference type="Proteomes" id="UP001603857">
    <property type="component" value="Unassembled WGS sequence"/>
</dbReference>
<keyword evidence="2" id="KW-1185">Reference proteome</keyword>
<evidence type="ECO:0000313" key="2">
    <source>
        <dbReference type="Proteomes" id="UP001603857"/>
    </source>
</evidence>
<proteinExistence type="predicted"/>
<gene>
    <name evidence="1" type="ORF">Fmac_012911</name>
</gene>
<evidence type="ECO:0000313" key="1">
    <source>
        <dbReference type="EMBL" id="KAL2338465.1"/>
    </source>
</evidence>
<dbReference type="EMBL" id="JBGMDY010000004">
    <property type="protein sequence ID" value="KAL2338465.1"/>
    <property type="molecule type" value="Genomic_DNA"/>
</dbReference>
<reference evidence="1 2" key="1">
    <citation type="submission" date="2024-08" db="EMBL/GenBank/DDBJ databases">
        <title>Insights into the chromosomal genome structure of Flemingia macrophylla.</title>
        <authorList>
            <person name="Ding Y."/>
            <person name="Zhao Y."/>
            <person name="Bi W."/>
            <person name="Wu M."/>
            <person name="Zhao G."/>
            <person name="Gong Y."/>
            <person name="Li W."/>
            <person name="Zhang P."/>
        </authorList>
    </citation>
    <scope>NUCLEOTIDE SEQUENCE [LARGE SCALE GENOMIC DNA]</scope>
    <source>
        <strain evidence="1">DYQJB</strain>
        <tissue evidence="1">Leaf</tissue>
    </source>
</reference>
<dbReference type="AlphaFoldDB" id="A0ABD1MTW1"/>
<protein>
    <submittedName>
        <fullName evidence="1">Uncharacterized protein</fullName>
    </submittedName>
</protein>
<comment type="caution">
    <text evidence="1">The sequence shown here is derived from an EMBL/GenBank/DDBJ whole genome shotgun (WGS) entry which is preliminary data.</text>
</comment>
<accession>A0ABD1MTW1</accession>
<name>A0ABD1MTW1_9FABA</name>
<sequence>MAFITYFSTPSLQANCSNLKVLQMPPTREEFREIVAQMAQKRDIEKRVKREMAAKNALGIPMLTPNSVHQPDFTKINTYGGGAYQISVEPNVVYGAKRNVVDDCRNHISFNLQKKIKHEWSYALCQITTTSEKGL</sequence>
<organism evidence="1 2">
    <name type="scientific">Flemingia macrophylla</name>
    <dbReference type="NCBI Taxonomy" id="520843"/>
    <lineage>
        <taxon>Eukaryota</taxon>
        <taxon>Viridiplantae</taxon>
        <taxon>Streptophyta</taxon>
        <taxon>Embryophyta</taxon>
        <taxon>Tracheophyta</taxon>
        <taxon>Spermatophyta</taxon>
        <taxon>Magnoliopsida</taxon>
        <taxon>eudicotyledons</taxon>
        <taxon>Gunneridae</taxon>
        <taxon>Pentapetalae</taxon>
        <taxon>rosids</taxon>
        <taxon>fabids</taxon>
        <taxon>Fabales</taxon>
        <taxon>Fabaceae</taxon>
        <taxon>Papilionoideae</taxon>
        <taxon>50 kb inversion clade</taxon>
        <taxon>NPAAA clade</taxon>
        <taxon>indigoferoid/millettioid clade</taxon>
        <taxon>Phaseoleae</taxon>
        <taxon>Flemingia</taxon>
    </lineage>
</organism>